<name>A0ABS0CF63_9NOCA</name>
<feature type="region of interest" description="Disordered" evidence="1">
    <location>
        <begin position="35"/>
        <end position="61"/>
    </location>
</feature>
<evidence type="ECO:0000313" key="2">
    <source>
        <dbReference type="EMBL" id="MBF6228500.1"/>
    </source>
</evidence>
<reference evidence="2 3" key="1">
    <citation type="submission" date="2020-10" db="EMBL/GenBank/DDBJ databases">
        <title>Identification of Nocardia species via Next-generation sequencing and recognition of intraspecies genetic diversity.</title>
        <authorList>
            <person name="Li P."/>
            <person name="Li P."/>
            <person name="Lu B."/>
        </authorList>
    </citation>
    <scope>NUCLEOTIDE SEQUENCE [LARGE SCALE GENOMIC DNA]</scope>
    <source>
        <strain evidence="2 3">N-11</strain>
    </source>
</reference>
<dbReference type="InterPro" id="IPR019648">
    <property type="entry name" value="YebY"/>
</dbReference>
<gene>
    <name evidence="2" type="ORF">IU470_25760</name>
</gene>
<dbReference type="Proteomes" id="UP000807309">
    <property type="component" value="Unassembled WGS sequence"/>
</dbReference>
<protein>
    <submittedName>
        <fullName evidence="2">DUF2511 domain-containing protein</fullName>
    </submittedName>
</protein>
<evidence type="ECO:0000313" key="3">
    <source>
        <dbReference type="Proteomes" id="UP000807309"/>
    </source>
</evidence>
<feature type="compositionally biased region" description="Pro residues" evidence="1">
    <location>
        <begin position="44"/>
        <end position="56"/>
    </location>
</feature>
<keyword evidence="3" id="KW-1185">Reference proteome</keyword>
<comment type="caution">
    <text evidence="2">The sequence shown here is derived from an EMBL/GenBank/DDBJ whole genome shotgun (WGS) entry which is preliminary data.</text>
</comment>
<sequence length="142" mass="14310">MTVSAGHTDFGTRPGGARRALLTCLIAGALASSACGGGSGPKNPAHPTPSPLPPPTSNSQAIRSENLGYLWPLTVDHGTLECRPGDQAVFIAPDGSAYALNGNASDAGVADIEPLRATGAGNDKISLGAMRTKALTLCHQHG</sequence>
<proteinExistence type="predicted"/>
<accession>A0ABS0CF63</accession>
<dbReference type="Pfam" id="PF10709">
    <property type="entry name" value="DUF2511"/>
    <property type="match status" value="1"/>
</dbReference>
<dbReference type="EMBL" id="JADLRE010000023">
    <property type="protein sequence ID" value="MBF6228500.1"/>
    <property type="molecule type" value="Genomic_DNA"/>
</dbReference>
<organism evidence="2 3">
    <name type="scientific">Nocardia abscessus</name>
    <dbReference type="NCBI Taxonomy" id="120957"/>
    <lineage>
        <taxon>Bacteria</taxon>
        <taxon>Bacillati</taxon>
        <taxon>Actinomycetota</taxon>
        <taxon>Actinomycetes</taxon>
        <taxon>Mycobacteriales</taxon>
        <taxon>Nocardiaceae</taxon>
        <taxon>Nocardia</taxon>
    </lineage>
</organism>
<evidence type="ECO:0000256" key="1">
    <source>
        <dbReference type="SAM" id="MobiDB-lite"/>
    </source>
</evidence>